<keyword evidence="2" id="KW-1185">Reference proteome</keyword>
<evidence type="ECO:0000313" key="2">
    <source>
        <dbReference type="Proteomes" id="UP000235371"/>
    </source>
</evidence>
<dbReference type="Proteomes" id="UP000235371">
    <property type="component" value="Unassembled WGS sequence"/>
</dbReference>
<proteinExistence type="predicted"/>
<evidence type="ECO:0000313" key="1">
    <source>
        <dbReference type="EMBL" id="PMD55243.1"/>
    </source>
</evidence>
<sequence>MVLDPLSAISLAGSIVQFVEFAGKVVSKGSQIRSNGAATENLELEDATEKLLGIISRLKQQVVISPKSRCLTEDEQMLEALTNNCIDAGKALIDRLQELKVPASVKCRKWESLR</sequence>
<dbReference type="InParanoid" id="A0A2J6SX53"/>
<organism evidence="1 2">
    <name type="scientific">Hyaloscypha bicolor E</name>
    <dbReference type="NCBI Taxonomy" id="1095630"/>
    <lineage>
        <taxon>Eukaryota</taxon>
        <taxon>Fungi</taxon>
        <taxon>Dikarya</taxon>
        <taxon>Ascomycota</taxon>
        <taxon>Pezizomycotina</taxon>
        <taxon>Leotiomycetes</taxon>
        <taxon>Helotiales</taxon>
        <taxon>Hyaloscyphaceae</taxon>
        <taxon>Hyaloscypha</taxon>
        <taxon>Hyaloscypha bicolor</taxon>
    </lineage>
</organism>
<dbReference type="AlphaFoldDB" id="A0A2J6SX53"/>
<dbReference type="RefSeq" id="XP_024732147.1">
    <property type="nucleotide sequence ID" value="XM_024870259.1"/>
</dbReference>
<protein>
    <submittedName>
        <fullName evidence="1">Uncharacterized protein</fullName>
    </submittedName>
</protein>
<gene>
    <name evidence="1" type="ORF">K444DRAFT_102016</name>
</gene>
<name>A0A2J6SX53_9HELO</name>
<dbReference type="GeneID" id="36578341"/>
<dbReference type="STRING" id="1095630.A0A2J6SX53"/>
<dbReference type="EMBL" id="KZ613856">
    <property type="protein sequence ID" value="PMD55243.1"/>
    <property type="molecule type" value="Genomic_DNA"/>
</dbReference>
<accession>A0A2J6SX53</accession>
<reference evidence="1 2" key="1">
    <citation type="submission" date="2016-04" db="EMBL/GenBank/DDBJ databases">
        <title>A degradative enzymes factory behind the ericoid mycorrhizal symbiosis.</title>
        <authorList>
            <consortium name="DOE Joint Genome Institute"/>
            <person name="Martino E."/>
            <person name="Morin E."/>
            <person name="Grelet G."/>
            <person name="Kuo A."/>
            <person name="Kohler A."/>
            <person name="Daghino S."/>
            <person name="Barry K."/>
            <person name="Choi C."/>
            <person name="Cichocki N."/>
            <person name="Clum A."/>
            <person name="Copeland A."/>
            <person name="Hainaut M."/>
            <person name="Haridas S."/>
            <person name="Labutti K."/>
            <person name="Lindquist E."/>
            <person name="Lipzen A."/>
            <person name="Khouja H.-R."/>
            <person name="Murat C."/>
            <person name="Ohm R."/>
            <person name="Olson A."/>
            <person name="Spatafora J."/>
            <person name="Veneault-Fourrey C."/>
            <person name="Henrissat B."/>
            <person name="Grigoriev I."/>
            <person name="Martin F."/>
            <person name="Perotto S."/>
        </authorList>
    </citation>
    <scope>NUCLEOTIDE SEQUENCE [LARGE SCALE GENOMIC DNA]</scope>
    <source>
        <strain evidence="1 2">E</strain>
    </source>
</reference>
<dbReference type="OrthoDB" id="341259at2759"/>